<comment type="function">
    <text evidence="1">A possible function for this protein is to guide the assembly of the membrane sector of the ATPase enzyme complex.</text>
</comment>
<dbReference type="GO" id="GO:0045259">
    <property type="term" value="C:proton-transporting ATP synthase complex"/>
    <property type="evidence" value="ECO:0007669"/>
    <property type="project" value="UniProtKB-UniRule"/>
</dbReference>
<dbReference type="PIRSF" id="PIRSF032126">
    <property type="entry name" value="F0F1_ATP_synthase_subunit_I"/>
    <property type="match status" value="1"/>
</dbReference>
<evidence type="ECO:0000256" key="2">
    <source>
        <dbReference type="SAM" id="Phobius"/>
    </source>
</evidence>
<evidence type="ECO:0000313" key="3">
    <source>
        <dbReference type="EMBL" id="RCL74135.1"/>
    </source>
</evidence>
<dbReference type="GO" id="GO:1902600">
    <property type="term" value="P:proton transmembrane transport"/>
    <property type="evidence" value="ECO:0007669"/>
    <property type="project" value="UniProtKB-KW"/>
</dbReference>
<name>A0A368DSD4_9PROT</name>
<feature type="transmembrane region" description="Helical" evidence="2">
    <location>
        <begin position="39"/>
        <end position="61"/>
    </location>
</feature>
<keyword evidence="1" id="KW-0406">Ion transport</keyword>
<gene>
    <name evidence="3" type="ORF">DBW71_01675</name>
</gene>
<accession>A0A368DSD4</accession>
<feature type="transmembrane region" description="Helical" evidence="2">
    <location>
        <begin position="67"/>
        <end position="88"/>
    </location>
</feature>
<dbReference type="Proteomes" id="UP000253570">
    <property type="component" value="Unassembled WGS sequence"/>
</dbReference>
<comment type="caution">
    <text evidence="3">The sequence shown here is derived from an EMBL/GenBank/DDBJ whole genome shotgun (WGS) entry which is preliminary data.</text>
</comment>
<keyword evidence="2" id="KW-1133">Transmembrane helix</keyword>
<organism evidence="3 4">
    <name type="scientific">PS1 clade bacterium</name>
    <dbReference type="NCBI Taxonomy" id="2175152"/>
    <lineage>
        <taxon>Bacteria</taxon>
        <taxon>Pseudomonadati</taxon>
        <taxon>Pseudomonadota</taxon>
        <taxon>Alphaproteobacteria</taxon>
        <taxon>PS1 clade</taxon>
    </lineage>
</organism>
<protein>
    <recommendedName>
        <fullName evidence="1">ATP synthase protein I</fullName>
    </recommendedName>
</protein>
<dbReference type="EMBL" id="QOQD01000003">
    <property type="protein sequence ID" value="RCL74135.1"/>
    <property type="molecule type" value="Genomic_DNA"/>
</dbReference>
<keyword evidence="1" id="KW-0813">Transport</keyword>
<dbReference type="AlphaFoldDB" id="A0A368DSD4"/>
<dbReference type="InterPro" id="IPR016989">
    <property type="entry name" value="Atp1_alphaprobac"/>
</dbReference>
<sequence length="102" mass="11620">MDKQKKKLEEISGKIDSYKSSRNDINAKYKEKRGKQISIAMRLSTELVVSCVVGAVLGWYIDKWLDTKPIFFIILLILGIISGIKTAINTSRQLYENIPKSK</sequence>
<evidence type="ECO:0000313" key="4">
    <source>
        <dbReference type="Proteomes" id="UP000253570"/>
    </source>
</evidence>
<dbReference type="Pfam" id="PF09527">
    <property type="entry name" value="ATPase_gene1"/>
    <property type="match status" value="1"/>
</dbReference>
<keyword evidence="1" id="KW-0375">Hydrogen ion transport</keyword>
<reference evidence="3 4" key="1">
    <citation type="journal article" date="2018" name="Microbiome">
        <title>Fine metagenomic profile of the Mediterranean stratified and mixed water columns revealed by assembly and recruitment.</title>
        <authorList>
            <person name="Haro-Moreno J.M."/>
            <person name="Lopez-Perez M."/>
            <person name="De La Torre J.R."/>
            <person name="Picazo A."/>
            <person name="Camacho A."/>
            <person name="Rodriguez-Valera F."/>
        </authorList>
    </citation>
    <scope>NUCLEOTIDE SEQUENCE [LARGE SCALE GENOMIC DNA]</scope>
    <source>
        <strain evidence="3">MED-G57</strain>
    </source>
</reference>
<evidence type="ECO:0000256" key="1">
    <source>
        <dbReference type="PIRNR" id="PIRNR032126"/>
    </source>
</evidence>
<keyword evidence="1 2" id="KW-0472">Membrane</keyword>
<dbReference type="InterPro" id="IPR032820">
    <property type="entry name" value="ATPase_put"/>
</dbReference>
<proteinExistence type="inferred from homology"/>
<comment type="similarity">
    <text evidence="1">Belongs to the bacterial AtpI family.</text>
</comment>
<keyword evidence="2" id="KW-0812">Transmembrane</keyword>